<comment type="caution">
    <text evidence="10">The sequence shown here is derived from an EMBL/GenBank/DDBJ whole genome shotgun (WGS) entry which is preliminary data.</text>
</comment>
<dbReference type="PROSITE" id="PS50235">
    <property type="entry name" value="USP_3"/>
    <property type="match status" value="1"/>
</dbReference>
<keyword evidence="4 7" id="KW-0833">Ubl conjugation pathway</keyword>
<evidence type="ECO:0000256" key="7">
    <source>
        <dbReference type="RuleBase" id="RU366025"/>
    </source>
</evidence>
<reference evidence="11" key="1">
    <citation type="journal article" date="2023" name="Commun. Biol.">
        <title>Genome analysis of Parmales, the sister group of diatoms, reveals the evolutionary specialization of diatoms from phago-mixotrophs to photoautotrophs.</title>
        <authorList>
            <person name="Ban H."/>
            <person name="Sato S."/>
            <person name="Yoshikawa S."/>
            <person name="Yamada K."/>
            <person name="Nakamura Y."/>
            <person name="Ichinomiya M."/>
            <person name="Sato N."/>
            <person name="Blanc-Mathieu R."/>
            <person name="Endo H."/>
            <person name="Kuwata A."/>
            <person name="Ogata H."/>
        </authorList>
    </citation>
    <scope>NUCLEOTIDE SEQUENCE [LARGE SCALE GENOMIC DNA]</scope>
    <source>
        <strain evidence="11">NIES 3700</strain>
    </source>
</reference>
<keyword evidence="3 7" id="KW-0645">Protease</keyword>
<dbReference type="GO" id="GO:0004843">
    <property type="term" value="F:cysteine-type deubiquitinase activity"/>
    <property type="evidence" value="ECO:0007669"/>
    <property type="project" value="UniProtKB-UniRule"/>
</dbReference>
<keyword evidence="6 7" id="KW-0788">Thiol protease</keyword>
<accession>A0A9W7DMP8</accession>
<organism evidence="10 11">
    <name type="scientific">Triparma laevis f. longispina</name>
    <dbReference type="NCBI Taxonomy" id="1714387"/>
    <lineage>
        <taxon>Eukaryota</taxon>
        <taxon>Sar</taxon>
        <taxon>Stramenopiles</taxon>
        <taxon>Ochrophyta</taxon>
        <taxon>Bolidophyceae</taxon>
        <taxon>Parmales</taxon>
        <taxon>Triparmaceae</taxon>
        <taxon>Triparma</taxon>
    </lineage>
</organism>
<keyword evidence="11" id="KW-1185">Reference proteome</keyword>
<feature type="compositionally biased region" description="Basic and acidic residues" evidence="8">
    <location>
        <begin position="446"/>
        <end position="455"/>
    </location>
</feature>
<proteinExistence type="inferred from homology"/>
<dbReference type="InterPro" id="IPR001394">
    <property type="entry name" value="Peptidase_C19_UCH"/>
</dbReference>
<dbReference type="PANTHER" id="PTHR24006:SF758">
    <property type="entry name" value="UBIQUITIN CARBOXYL-TERMINAL HYDROLASE 36"/>
    <property type="match status" value="1"/>
</dbReference>
<dbReference type="Proteomes" id="UP001165122">
    <property type="component" value="Unassembled WGS sequence"/>
</dbReference>
<dbReference type="EMBL" id="BRXW01000361">
    <property type="protein sequence ID" value="GMH47912.1"/>
    <property type="molecule type" value="Genomic_DNA"/>
</dbReference>
<feature type="compositionally biased region" description="Low complexity" evidence="8">
    <location>
        <begin position="376"/>
        <end position="389"/>
    </location>
</feature>
<dbReference type="InterPro" id="IPR038765">
    <property type="entry name" value="Papain-like_cys_pep_sf"/>
</dbReference>
<evidence type="ECO:0000256" key="8">
    <source>
        <dbReference type="SAM" id="MobiDB-lite"/>
    </source>
</evidence>
<dbReference type="PROSITE" id="PS00972">
    <property type="entry name" value="USP_1"/>
    <property type="match status" value="1"/>
</dbReference>
<feature type="domain" description="USP" evidence="9">
    <location>
        <begin position="22"/>
        <end position="342"/>
    </location>
</feature>
<dbReference type="InterPro" id="IPR018200">
    <property type="entry name" value="USP_CS"/>
</dbReference>
<dbReference type="GO" id="GO:0005634">
    <property type="term" value="C:nucleus"/>
    <property type="evidence" value="ECO:0007669"/>
    <property type="project" value="TreeGrafter"/>
</dbReference>
<gene>
    <name evidence="10" type="ORF">TrLO_g3989</name>
</gene>
<comment type="catalytic activity">
    <reaction evidence="1 7">
        <text>Thiol-dependent hydrolysis of ester, thioester, amide, peptide and isopeptide bonds formed by the C-terminal Gly of ubiquitin (a 76-residue protein attached to proteins as an intracellular targeting signal).</text>
        <dbReference type="EC" id="3.4.19.12"/>
    </reaction>
</comment>
<dbReference type="PROSITE" id="PS00973">
    <property type="entry name" value="USP_2"/>
    <property type="match status" value="1"/>
</dbReference>
<name>A0A9W7DMP8_9STRA</name>
<sequence length="517" mass="57885">MGRKKTKTSLDELTQFPILPPAGIVNSGNTCFANSALQCLLSSKSFVDFLSSHATPDIAISPIKKATPNKRSILRQKSTSTKWLHSELEALCGSYDGVGERGKGSVDASRITRNVERLSKCLTSGQQEDSHEFLRALLDTLCLDGLNKSVSNLFDGTLESSVTCQTCSNVSLTKDRYMDLSLDISDSKVNSLETALEKFTEVETLSCDNLVDCSKCKTRRMVTKGLTLGSSPSVLCLHLKRFDYDRHGRLCRLSKKVQFGEHLNLQPYMSKGRSRKDNQKSSADYRLYAILCHKGSTCTSGHYIAYVRRSNKWWLANDSIVRPVDESVVLSQNPYMIFYQRDEDENGGWGEGEMGRVKTKMETQETVRSMSGFTPSSSRSCSNSSSSSSQARLKGNVVTRSITRMFSCLVKPPHMQISPRDIEEEEGRMSPIRAKVVRVKKKVKKPTPEKKERKTTTIRVTRRSKRESGEGEGEERIEEEKRRKKRGRMYGKISGRRQSVKRSGRDSPGKAGKGSFG</sequence>
<evidence type="ECO:0000259" key="9">
    <source>
        <dbReference type="PROSITE" id="PS50235"/>
    </source>
</evidence>
<evidence type="ECO:0000256" key="3">
    <source>
        <dbReference type="ARBA" id="ARBA00022670"/>
    </source>
</evidence>
<dbReference type="PANTHER" id="PTHR24006">
    <property type="entry name" value="UBIQUITIN CARBOXYL-TERMINAL HYDROLASE"/>
    <property type="match status" value="1"/>
</dbReference>
<dbReference type="OrthoDB" id="27652at2759"/>
<dbReference type="GO" id="GO:0005829">
    <property type="term" value="C:cytosol"/>
    <property type="evidence" value="ECO:0007669"/>
    <property type="project" value="TreeGrafter"/>
</dbReference>
<dbReference type="SUPFAM" id="SSF54001">
    <property type="entry name" value="Cysteine proteinases"/>
    <property type="match status" value="1"/>
</dbReference>
<evidence type="ECO:0000313" key="11">
    <source>
        <dbReference type="Proteomes" id="UP001165122"/>
    </source>
</evidence>
<dbReference type="InterPro" id="IPR050164">
    <property type="entry name" value="Peptidase_C19"/>
</dbReference>
<dbReference type="GO" id="GO:0006508">
    <property type="term" value="P:proteolysis"/>
    <property type="evidence" value="ECO:0007669"/>
    <property type="project" value="UniProtKB-KW"/>
</dbReference>
<dbReference type="Pfam" id="PF00443">
    <property type="entry name" value="UCH"/>
    <property type="match status" value="1"/>
</dbReference>
<dbReference type="EC" id="3.4.19.12" evidence="7"/>
<feature type="region of interest" description="Disordered" evidence="8">
    <location>
        <begin position="359"/>
        <end position="394"/>
    </location>
</feature>
<evidence type="ECO:0000256" key="6">
    <source>
        <dbReference type="ARBA" id="ARBA00022807"/>
    </source>
</evidence>
<dbReference type="Gene3D" id="3.90.70.10">
    <property type="entry name" value="Cysteine proteinases"/>
    <property type="match status" value="1"/>
</dbReference>
<evidence type="ECO:0000256" key="1">
    <source>
        <dbReference type="ARBA" id="ARBA00000707"/>
    </source>
</evidence>
<evidence type="ECO:0000256" key="4">
    <source>
        <dbReference type="ARBA" id="ARBA00022786"/>
    </source>
</evidence>
<dbReference type="GO" id="GO:0016579">
    <property type="term" value="P:protein deubiquitination"/>
    <property type="evidence" value="ECO:0007669"/>
    <property type="project" value="InterPro"/>
</dbReference>
<feature type="compositionally biased region" description="Polar residues" evidence="8">
    <location>
        <begin position="366"/>
        <end position="375"/>
    </location>
</feature>
<comment type="similarity">
    <text evidence="2 7">Belongs to the peptidase C19 family.</text>
</comment>
<protein>
    <recommendedName>
        <fullName evidence="7">Ubiquitin carboxyl-terminal hydrolase</fullName>
        <ecNumber evidence="7">3.4.19.12</ecNumber>
    </recommendedName>
</protein>
<keyword evidence="5 7" id="KW-0378">Hydrolase</keyword>
<dbReference type="AlphaFoldDB" id="A0A9W7DMP8"/>
<feature type="region of interest" description="Disordered" evidence="8">
    <location>
        <begin position="438"/>
        <end position="517"/>
    </location>
</feature>
<dbReference type="InterPro" id="IPR028889">
    <property type="entry name" value="USP"/>
</dbReference>
<evidence type="ECO:0000256" key="2">
    <source>
        <dbReference type="ARBA" id="ARBA00009085"/>
    </source>
</evidence>
<evidence type="ECO:0000256" key="5">
    <source>
        <dbReference type="ARBA" id="ARBA00022801"/>
    </source>
</evidence>
<feature type="compositionally biased region" description="Basic residues" evidence="8">
    <location>
        <begin position="482"/>
        <end position="502"/>
    </location>
</feature>
<evidence type="ECO:0000313" key="10">
    <source>
        <dbReference type="EMBL" id="GMH47912.1"/>
    </source>
</evidence>